<dbReference type="Proteomes" id="UP000002669">
    <property type="component" value="Unassembled WGS sequence"/>
</dbReference>
<keyword evidence="2" id="KW-1185">Reference proteome</keyword>
<dbReference type="InParanoid" id="E5R2L7"/>
<sequence>MAYQINGISLGSRKDIVSSSRGKPEISRMYHTSLFAYNIRCIVQGKPPTRLNVFERHGRERRRRKEKEEEKMPSILAFLEKREEIRDVWGLEGTSQLHDFYVIH</sequence>
<dbReference type="GeneID" id="10032962"/>
<gene>
    <name evidence="1" type="ORF">MGYG_01696</name>
</gene>
<organism evidence="2">
    <name type="scientific">Arthroderma gypseum (strain ATCC MYA-4604 / CBS 118893)</name>
    <name type="common">Microsporum gypseum</name>
    <dbReference type="NCBI Taxonomy" id="535722"/>
    <lineage>
        <taxon>Eukaryota</taxon>
        <taxon>Fungi</taxon>
        <taxon>Dikarya</taxon>
        <taxon>Ascomycota</taxon>
        <taxon>Pezizomycotina</taxon>
        <taxon>Eurotiomycetes</taxon>
        <taxon>Eurotiomycetidae</taxon>
        <taxon>Onygenales</taxon>
        <taxon>Arthrodermataceae</taxon>
        <taxon>Nannizzia</taxon>
    </lineage>
</organism>
<dbReference type="RefSeq" id="XP_003177627.1">
    <property type="nucleotide sequence ID" value="XM_003177579.1"/>
</dbReference>
<proteinExistence type="predicted"/>
<dbReference type="HOGENOM" id="CLU_2249454_0_0_1"/>
<evidence type="ECO:0000313" key="1">
    <source>
        <dbReference type="EMBL" id="EFQ98675.1"/>
    </source>
</evidence>
<protein>
    <submittedName>
        <fullName evidence="1">Uncharacterized protein</fullName>
    </submittedName>
</protein>
<name>E5R2L7_ARTGP</name>
<dbReference type="EMBL" id="DS989822">
    <property type="protein sequence ID" value="EFQ98675.1"/>
    <property type="molecule type" value="Genomic_DNA"/>
</dbReference>
<dbReference type="AlphaFoldDB" id="E5R2L7"/>
<evidence type="ECO:0000313" key="2">
    <source>
        <dbReference type="Proteomes" id="UP000002669"/>
    </source>
</evidence>
<dbReference type="VEuPathDB" id="FungiDB:MGYG_01696"/>
<reference evidence="2" key="1">
    <citation type="journal article" date="2012" name="MBio">
        <title>Comparative genome analysis of Trichophyton rubrum and related dermatophytes reveals candidate genes involved in infection.</title>
        <authorList>
            <person name="Martinez D.A."/>
            <person name="Oliver B.G."/>
            <person name="Graeser Y."/>
            <person name="Goldberg J.M."/>
            <person name="Li W."/>
            <person name="Martinez-Rossi N.M."/>
            <person name="Monod M."/>
            <person name="Shelest E."/>
            <person name="Barton R.C."/>
            <person name="Birch E."/>
            <person name="Brakhage A.A."/>
            <person name="Chen Z."/>
            <person name="Gurr S.J."/>
            <person name="Heiman D."/>
            <person name="Heitman J."/>
            <person name="Kosti I."/>
            <person name="Rossi A."/>
            <person name="Saif S."/>
            <person name="Samalova M."/>
            <person name="Saunders C.W."/>
            <person name="Shea T."/>
            <person name="Summerbell R.C."/>
            <person name="Xu J."/>
            <person name="Young S."/>
            <person name="Zeng Q."/>
            <person name="Birren B.W."/>
            <person name="Cuomo C.A."/>
            <person name="White T.C."/>
        </authorList>
    </citation>
    <scope>NUCLEOTIDE SEQUENCE [LARGE SCALE GENOMIC DNA]</scope>
    <source>
        <strain evidence="2">ATCC MYA-4604 / CBS 118893</strain>
    </source>
</reference>
<accession>E5R2L7</accession>